<dbReference type="Proteomes" id="UP000034611">
    <property type="component" value="Unassembled WGS sequence"/>
</dbReference>
<evidence type="ECO:0000313" key="2">
    <source>
        <dbReference type="Proteomes" id="UP000034611"/>
    </source>
</evidence>
<organism evidence="1 2">
    <name type="scientific">Candidatus Woesebacteria bacterium GW2011_GWC1_43_10b</name>
    <dbReference type="NCBI Taxonomy" id="1618585"/>
    <lineage>
        <taxon>Bacteria</taxon>
        <taxon>Candidatus Woeseibacteriota</taxon>
    </lineage>
</organism>
<evidence type="ECO:0000313" key="1">
    <source>
        <dbReference type="EMBL" id="KKS80628.1"/>
    </source>
</evidence>
<accession>A0A0G1F1E1</accession>
<protein>
    <submittedName>
        <fullName evidence="1">Uncharacterized protein</fullName>
    </submittedName>
</protein>
<dbReference type="EMBL" id="LCEY01000013">
    <property type="protein sequence ID" value="KKS80628.1"/>
    <property type="molecule type" value="Genomic_DNA"/>
</dbReference>
<comment type="caution">
    <text evidence="1">The sequence shown here is derived from an EMBL/GenBank/DDBJ whole genome shotgun (WGS) entry which is preliminary data.</text>
</comment>
<reference evidence="1 2" key="1">
    <citation type="journal article" date="2015" name="Nature">
        <title>rRNA introns, odd ribosomes, and small enigmatic genomes across a large radiation of phyla.</title>
        <authorList>
            <person name="Brown C.T."/>
            <person name="Hug L.A."/>
            <person name="Thomas B.C."/>
            <person name="Sharon I."/>
            <person name="Castelle C.J."/>
            <person name="Singh A."/>
            <person name="Wilkins M.J."/>
            <person name="Williams K.H."/>
            <person name="Banfield J.F."/>
        </authorList>
    </citation>
    <scope>NUCLEOTIDE SEQUENCE [LARGE SCALE GENOMIC DNA]</scope>
</reference>
<sequence length="87" mass="9988">MTVTEKLEQKVVNYGKHNEDDNSLDEEIGKMHNAITERIQKRTPPCPIDGQKSLYVRMQGWRGAALYKCPKGHEFSMLEDQVKIVKG</sequence>
<name>A0A0G1F1E1_9BACT</name>
<dbReference type="AlphaFoldDB" id="A0A0G1F1E1"/>
<proteinExistence type="predicted"/>
<gene>
    <name evidence="1" type="ORF">UV56_C0013G0002</name>
</gene>